<dbReference type="InterPro" id="IPR011978">
    <property type="entry name" value="YgfB-like"/>
</dbReference>
<accession>C9PLY0</accession>
<dbReference type="PANTHER" id="PTHR37528">
    <property type="entry name" value="UPF0149 PROTEIN YGFB"/>
    <property type="match status" value="1"/>
</dbReference>
<comment type="caution">
    <text evidence="3">The sequence shown here is derived from an EMBL/GenBank/DDBJ whole genome shotgun (WGS) entry which is preliminary data.</text>
</comment>
<gene>
    <name evidence="3" type="ORF">HMPREF0621_0004</name>
</gene>
<evidence type="ECO:0000313" key="4">
    <source>
        <dbReference type="Proteomes" id="UP000005519"/>
    </source>
</evidence>
<dbReference type="HAMAP" id="MF_00346">
    <property type="entry name" value="UPF0149"/>
    <property type="match status" value="1"/>
</dbReference>
<dbReference type="HOGENOM" id="CLU_085336_1_0_6"/>
<reference evidence="3 4" key="1">
    <citation type="submission" date="2009-10" db="EMBL/GenBank/DDBJ databases">
        <authorList>
            <person name="Muzny D."/>
            <person name="Qin X."/>
            <person name="Deng J."/>
            <person name="Jiang H."/>
            <person name="Liu Y."/>
            <person name="Qu J."/>
            <person name="Song X.-Z."/>
            <person name="Zhang L."/>
            <person name="Thornton R."/>
            <person name="Coyle M."/>
            <person name="Francisco L."/>
            <person name="Jackson L."/>
            <person name="Javaid M."/>
            <person name="Korchina V."/>
            <person name="Kovar C."/>
            <person name="Mata R."/>
            <person name="Mathew T."/>
            <person name="Ngo R."/>
            <person name="Nguyen L."/>
            <person name="Nguyen N."/>
            <person name="Okwuonu G."/>
            <person name="Ongeri F."/>
            <person name="Pham C."/>
            <person name="Simmons D."/>
            <person name="Wilczek-Boney K."/>
            <person name="Hale W."/>
            <person name="Jakkamsetti A."/>
            <person name="Pham P."/>
            <person name="Ruth R."/>
            <person name="San Lucas F."/>
            <person name="Warren J."/>
            <person name="Zhang J."/>
            <person name="Zhao Z."/>
            <person name="Zhou C."/>
            <person name="Zhu D."/>
            <person name="Lee S."/>
            <person name="Bess C."/>
            <person name="Blankenburg K."/>
            <person name="Forbes L."/>
            <person name="Fu Q."/>
            <person name="Gubbala S."/>
            <person name="Hirani K."/>
            <person name="Jayaseelan J.C."/>
            <person name="Lara F."/>
            <person name="Munidasa M."/>
            <person name="Palculict T."/>
            <person name="Patil S."/>
            <person name="Pu L.-L."/>
            <person name="Saada N."/>
            <person name="Tang L."/>
            <person name="Weissenberger G."/>
            <person name="Zhu Y."/>
            <person name="Hemphill L."/>
            <person name="Shang Y."/>
            <person name="Youmans B."/>
            <person name="Ayvaz T."/>
            <person name="Ross M."/>
            <person name="Santibanez J."/>
            <person name="Aqrawi P."/>
            <person name="Gross S."/>
            <person name="Joshi V."/>
            <person name="Fowler G."/>
            <person name="Nazareth L."/>
            <person name="Reid J."/>
            <person name="Worley K."/>
            <person name="Petrosino J."/>
            <person name="Highlander S."/>
            <person name="Gibbs R."/>
        </authorList>
    </citation>
    <scope>NUCLEOTIDE SEQUENCE [LARGE SCALE GENOMIC DNA]</scope>
    <source>
        <strain evidence="3 4">ATCC 43325</strain>
    </source>
</reference>
<dbReference type="STRING" id="667128.HMPREF0621_0004"/>
<dbReference type="AlphaFoldDB" id="C9PLY0"/>
<evidence type="ECO:0000313" key="3">
    <source>
        <dbReference type="EMBL" id="EEX51200.1"/>
    </source>
</evidence>
<evidence type="ECO:0000256" key="2">
    <source>
        <dbReference type="HAMAP-Rule" id="MF_00346"/>
    </source>
</evidence>
<dbReference type="NCBIfam" id="TIGR02292">
    <property type="entry name" value="ygfB_yecA"/>
    <property type="match status" value="1"/>
</dbReference>
<dbReference type="GO" id="GO:0005829">
    <property type="term" value="C:cytosol"/>
    <property type="evidence" value="ECO:0007669"/>
    <property type="project" value="TreeGrafter"/>
</dbReference>
<keyword evidence="4" id="KW-1185">Reference proteome</keyword>
<organism evidence="3 4">
    <name type="scientific">Pasteurella dagmatis ATCC 43325</name>
    <dbReference type="NCBI Taxonomy" id="667128"/>
    <lineage>
        <taxon>Bacteria</taxon>
        <taxon>Pseudomonadati</taxon>
        <taxon>Pseudomonadota</taxon>
        <taxon>Gammaproteobacteria</taxon>
        <taxon>Pasteurellales</taxon>
        <taxon>Pasteurellaceae</taxon>
        <taxon>Pasteurella</taxon>
    </lineage>
</organism>
<sequence length="189" mass="21277">MKLTKGKSMPSYSDFSQQLKNSGIAVSAAELHGFLSGLICGGINDQSWLPLLYQFTNENHAYPTTLLSEVTKIHQHISKKLADIDGFDFQLWLPENEDDIFARADALSEWANHFLLGLGLAQPKLDKEKGDIGEALDDLHDICQLGYDESDEKEELSEALEEIIEYVRTIACLLFSHFQPQTEQKPVLH</sequence>
<dbReference type="FunFam" id="1.20.120.740:FF:000001">
    <property type="entry name" value="UPF0149 protein YgfB"/>
    <property type="match status" value="1"/>
</dbReference>
<dbReference type="PANTHER" id="PTHR37528:SF1">
    <property type="entry name" value="UPF0149 PROTEIN YGFB"/>
    <property type="match status" value="1"/>
</dbReference>
<proteinExistence type="inferred from homology"/>
<dbReference type="Pfam" id="PF03695">
    <property type="entry name" value="UPF0149"/>
    <property type="match status" value="1"/>
</dbReference>
<dbReference type="NCBIfam" id="NF002477">
    <property type="entry name" value="PRK01736.1"/>
    <property type="match status" value="1"/>
</dbReference>
<dbReference type="SUPFAM" id="SSF101327">
    <property type="entry name" value="YgfB-like"/>
    <property type="match status" value="1"/>
</dbReference>
<dbReference type="Gene3D" id="1.20.120.740">
    <property type="entry name" value="YgfB uncharacterised protein family UPF0149, PF03695"/>
    <property type="match status" value="1"/>
</dbReference>
<name>C9PLY0_9PAST</name>
<protein>
    <recommendedName>
        <fullName evidence="2">UPF0149 protein HMPREF0621_0004</fullName>
    </recommendedName>
</protein>
<evidence type="ECO:0000256" key="1">
    <source>
        <dbReference type="ARBA" id="ARBA00038308"/>
    </source>
</evidence>
<comment type="similarity">
    <text evidence="1 2">Belongs to the UPF0149 family.</text>
</comment>
<dbReference type="Proteomes" id="UP000005519">
    <property type="component" value="Unassembled WGS sequence"/>
</dbReference>
<dbReference type="EMBL" id="ACZR01000001">
    <property type="protein sequence ID" value="EEX51200.1"/>
    <property type="molecule type" value="Genomic_DNA"/>
</dbReference>
<dbReference type="InterPro" id="IPR036255">
    <property type="entry name" value="YgfB-like_sf"/>
</dbReference>